<protein>
    <recommendedName>
        <fullName evidence="3">MaoC-like domain-containing protein</fullName>
    </recommendedName>
</protein>
<dbReference type="Gene3D" id="3.10.129.10">
    <property type="entry name" value="Hotdog Thioesterase"/>
    <property type="match status" value="2"/>
</dbReference>
<dbReference type="RefSeq" id="WP_425570168.1">
    <property type="nucleotide sequence ID" value="NZ_BAABFO010000002.1"/>
</dbReference>
<accession>A0ABP8GJ26</accession>
<dbReference type="SUPFAM" id="SSF54637">
    <property type="entry name" value="Thioesterase/thiol ester dehydrase-isomerase"/>
    <property type="match status" value="1"/>
</dbReference>
<evidence type="ECO:0008006" key="3">
    <source>
        <dbReference type="Google" id="ProtNLM"/>
    </source>
</evidence>
<gene>
    <name evidence="1" type="ORF">GCM10023144_07350</name>
</gene>
<dbReference type="Proteomes" id="UP001501671">
    <property type="component" value="Unassembled WGS sequence"/>
</dbReference>
<evidence type="ECO:0000313" key="2">
    <source>
        <dbReference type="Proteomes" id="UP001501671"/>
    </source>
</evidence>
<sequence>MDRLQCLRVFSEVARCGSFVRDAVTLPRGAIRMGTPPSAALIYRLSGDANPLHVDPRQARLSSPVYPGETIRTEIWMEGDGAVFQATVPERGVVALSRGKARFGAGAAGGQART</sequence>
<dbReference type="InterPro" id="IPR029069">
    <property type="entry name" value="HotDog_dom_sf"/>
</dbReference>
<name>A0ABP8GJ26_9BURK</name>
<dbReference type="EMBL" id="BAABFO010000002">
    <property type="protein sequence ID" value="GAA4325202.1"/>
    <property type="molecule type" value="Genomic_DNA"/>
</dbReference>
<comment type="caution">
    <text evidence="1">The sequence shown here is derived from an EMBL/GenBank/DDBJ whole genome shotgun (WGS) entry which is preliminary data.</text>
</comment>
<evidence type="ECO:0000313" key="1">
    <source>
        <dbReference type="EMBL" id="GAA4325202.1"/>
    </source>
</evidence>
<keyword evidence="2" id="KW-1185">Reference proteome</keyword>
<reference evidence="2" key="1">
    <citation type="journal article" date="2019" name="Int. J. Syst. Evol. Microbiol.">
        <title>The Global Catalogue of Microorganisms (GCM) 10K type strain sequencing project: providing services to taxonomists for standard genome sequencing and annotation.</title>
        <authorList>
            <consortium name="The Broad Institute Genomics Platform"/>
            <consortium name="The Broad Institute Genome Sequencing Center for Infectious Disease"/>
            <person name="Wu L."/>
            <person name="Ma J."/>
        </authorList>
    </citation>
    <scope>NUCLEOTIDE SEQUENCE [LARGE SCALE GENOMIC DNA]</scope>
    <source>
        <strain evidence="2">JCM 17666</strain>
    </source>
</reference>
<dbReference type="PANTHER" id="PTHR13078">
    <property type="entry name" value="PEROXISOMAL MULTIFUNCTIONAL ENZYME TYPE 2-RELATED"/>
    <property type="match status" value="1"/>
</dbReference>
<organism evidence="1 2">
    <name type="scientific">Pigmentiphaga soli</name>
    <dbReference type="NCBI Taxonomy" id="1007095"/>
    <lineage>
        <taxon>Bacteria</taxon>
        <taxon>Pseudomonadati</taxon>
        <taxon>Pseudomonadota</taxon>
        <taxon>Betaproteobacteria</taxon>
        <taxon>Burkholderiales</taxon>
        <taxon>Alcaligenaceae</taxon>
        <taxon>Pigmentiphaga</taxon>
    </lineage>
</organism>
<proteinExistence type="predicted"/>
<dbReference type="PANTHER" id="PTHR13078:SF56">
    <property type="entry name" value="PEROXISOMAL MULTIFUNCTIONAL ENZYME TYPE 2"/>
    <property type="match status" value="1"/>
</dbReference>